<dbReference type="InterPro" id="IPR052981">
    <property type="entry name" value="Ingression_C2_domain"/>
</dbReference>
<feature type="domain" description="C2" evidence="1">
    <location>
        <begin position="1"/>
        <end position="80"/>
    </location>
</feature>
<keyword evidence="3" id="KW-1185">Reference proteome</keyword>
<dbReference type="Proteomes" id="UP000193411">
    <property type="component" value="Unassembled WGS sequence"/>
</dbReference>
<dbReference type="OrthoDB" id="270970at2759"/>
<dbReference type="STRING" id="765915.A0A1Y2HZT9"/>
<name>A0A1Y2HZT9_9FUNG</name>
<accession>A0A1Y2HZT9</accession>
<proteinExistence type="predicted"/>
<gene>
    <name evidence="2" type="ORF">BCR44DRAFT_121370</name>
</gene>
<dbReference type="InterPro" id="IPR035892">
    <property type="entry name" value="C2_domain_sf"/>
</dbReference>
<dbReference type="PANTHER" id="PTHR47052:SF3">
    <property type="entry name" value="INGRESSION PROTEIN 1"/>
    <property type="match status" value="1"/>
</dbReference>
<protein>
    <submittedName>
        <fullName evidence="2">C2 domain-containing protein</fullName>
    </submittedName>
</protein>
<dbReference type="PANTHER" id="PTHR47052">
    <property type="entry name" value="CONSERVED SERINE PROLINE-RICH PROTEIN (AFU_ORTHOLOGUE AFUA_2G01790)"/>
    <property type="match status" value="1"/>
</dbReference>
<feature type="non-terminal residue" evidence="2">
    <location>
        <position position="1"/>
    </location>
</feature>
<dbReference type="SMART" id="SM00239">
    <property type="entry name" value="C2"/>
    <property type="match status" value="1"/>
</dbReference>
<dbReference type="AlphaFoldDB" id="A0A1Y2HZT9"/>
<dbReference type="PROSITE" id="PS50004">
    <property type="entry name" value="C2"/>
    <property type="match status" value="1"/>
</dbReference>
<dbReference type="SUPFAM" id="SSF49562">
    <property type="entry name" value="C2 domain (Calcium/lipid-binding domain, CaLB)"/>
    <property type="match status" value="1"/>
</dbReference>
<evidence type="ECO:0000313" key="3">
    <source>
        <dbReference type="Proteomes" id="UP000193411"/>
    </source>
</evidence>
<dbReference type="Pfam" id="PF00168">
    <property type="entry name" value="C2"/>
    <property type="match status" value="1"/>
</dbReference>
<reference evidence="2 3" key="1">
    <citation type="submission" date="2016-07" db="EMBL/GenBank/DDBJ databases">
        <title>Pervasive Adenine N6-methylation of Active Genes in Fungi.</title>
        <authorList>
            <consortium name="DOE Joint Genome Institute"/>
            <person name="Mondo S.J."/>
            <person name="Dannebaum R.O."/>
            <person name="Kuo R.C."/>
            <person name="Labutti K."/>
            <person name="Haridas S."/>
            <person name="Kuo A."/>
            <person name="Salamov A."/>
            <person name="Ahrendt S.R."/>
            <person name="Lipzen A."/>
            <person name="Sullivan W."/>
            <person name="Andreopoulos W.B."/>
            <person name="Clum A."/>
            <person name="Lindquist E."/>
            <person name="Daum C."/>
            <person name="Ramamoorthy G.K."/>
            <person name="Gryganskyi A."/>
            <person name="Culley D."/>
            <person name="Magnuson J.K."/>
            <person name="James T.Y."/>
            <person name="O'Malley M.A."/>
            <person name="Stajich J.E."/>
            <person name="Spatafora J.W."/>
            <person name="Visel A."/>
            <person name="Grigoriev I.V."/>
        </authorList>
    </citation>
    <scope>NUCLEOTIDE SEQUENCE [LARGE SCALE GENOMIC DNA]</scope>
    <source>
        <strain evidence="2 3">PL171</strain>
    </source>
</reference>
<sequence length="121" mass="13536">GKMDPFIDLVVDSQRFRTKTVTGGGRNPAFNQTFRFNILDGCKFLQIEVWDEDAVNNDHIGSCRVPLDKAFTTGIDDQWFELVTRSGKSAGQVHMCLNFAPRVRSTSHTLAPLTHSPVLID</sequence>
<organism evidence="2 3">
    <name type="scientific">Catenaria anguillulae PL171</name>
    <dbReference type="NCBI Taxonomy" id="765915"/>
    <lineage>
        <taxon>Eukaryota</taxon>
        <taxon>Fungi</taxon>
        <taxon>Fungi incertae sedis</taxon>
        <taxon>Blastocladiomycota</taxon>
        <taxon>Blastocladiomycetes</taxon>
        <taxon>Blastocladiales</taxon>
        <taxon>Catenariaceae</taxon>
        <taxon>Catenaria</taxon>
    </lineage>
</organism>
<dbReference type="InterPro" id="IPR000008">
    <property type="entry name" value="C2_dom"/>
</dbReference>
<dbReference type="Gene3D" id="2.60.40.150">
    <property type="entry name" value="C2 domain"/>
    <property type="match status" value="1"/>
</dbReference>
<dbReference type="EMBL" id="MCFL01000006">
    <property type="protein sequence ID" value="ORZ39253.1"/>
    <property type="molecule type" value="Genomic_DNA"/>
</dbReference>
<comment type="caution">
    <text evidence="2">The sequence shown here is derived from an EMBL/GenBank/DDBJ whole genome shotgun (WGS) entry which is preliminary data.</text>
</comment>
<evidence type="ECO:0000259" key="1">
    <source>
        <dbReference type="PROSITE" id="PS50004"/>
    </source>
</evidence>
<evidence type="ECO:0000313" key="2">
    <source>
        <dbReference type="EMBL" id="ORZ39253.1"/>
    </source>
</evidence>